<dbReference type="InterPro" id="IPR041589">
    <property type="entry name" value="DNAH3_AAA_lid_1"/>
</dbReference>
<dbReference type="InterPro" id="IPR024317">
    <property type="entry name" value="Dynein_heavy_chain_D4_dom"/>
</dbReference>
<evidence type="ECO:0000313" key="21">
    <source>
        <dbReference type="Proteomes" id="UP000663864"/>
    </source>
</evidence>
<keyword evidence="9" id="KW-0282">Flagellum</keyword>
<dbReference type="Gene3D" id="3.10.490.20">
    <property type="match status" value="1"/>
</dbReference>
<dbReference type="InterPro" id="IPR024743">
    <property type="entry name" value="Dynein_HC_stalk"/>
</dbReference>
<dbReference type="InterPro" id="IPR043157">
    <property type="entry name" value="Dynein_AAA1S"/>
</dbReference>
<dbReference type="Pfam" id="PF12775">
    <property type="entry name" value="AAA_7"/>
    <property type="match status" value="1"/>
</dbReference>
<evidence type="ECO:0000256" key="14">
    <source>
        <dbReference type="ARBA" id="ARBA00023212"/>
    </source>
</evidence>
<feature type="coiled-coil region" evidence="16">
    <location>
        <begin position="619"/>
        <end position="679"/>
    </location>
</feature>
<evidence type="ECO:0000256" key="15">
    <source>
        <dbReference type="ARBA" id="ARBA00023273"/>
    </source>
</evidence>
<dbReference type="InterPro" id="IPR042222">
    <property type="entry name" value="Dynein_2_N"/>
</dbReference>
<dbReference type="GO" id="GO:0051959">
    <property type="term" value="F:dynein light intermediate chain binding"/>
    <property type="evidence" value="ECO:0007669"/>
    <property type="project" value="InterPro"/>
</dbReference>
<feature type="coiled-coil region" evidence="16">
    <location>
        <begin position="2825"/>
        <end position="2880"/>
    </location>
</feature>
<dbReference type="Gene3D" id="1.10.287.2620">
    <property type="match status" value="1"/>
</dbReference>
<feature type="region of interest" description="Disordered" evidence="17">
    <location>
        <begin position="65"/>
        <end position="87"/>
    </location>
</feature>
<dbReference type="Gene3D" id="1.20.58.1120">
    <property type="match status" value="1"/>
</dbReference>
<keyword evidence="6" id="KW-0677">Repeat</keyword>
<dbReference type="Pfam" id="PF12777">
    <property type="entry name" value="MT"/>
    <property type="match status" value="1"/>
</dbReference>
<dbReference type="FunFam" id="3.40.50.300:FF:000044">
    <property type="entry name" value="Dynein heavy chain 5, axonemal"/>
    <property type="match status" value="1"/>
</dbReference>
<feature type="domain" description="AAA+ ATPase" evidence="18">
    <location>
        <begin position="1333"/>
        <end position="1472"/>
    </location>
</feature>
<dbReference type="Pfam" id="PF12774">
    <property type="entry name" value="AAA_6"/>
    <property type="match status" value="1"/>
</dbReference>
<dbReference type="InterPro" id="IPR013602">
    <property type="entry name" value="Dynein_heavy_linker"/>
</dbReference>
<dbReference type="Gene3D" id="1.10.8.710">
    <property type="match status" value="1"/>
</dbReference>
<comment type="caution">
    <text evidence="19">The sequence shown here is derived from an EMBL/GenBank/DDBJ whole genome shotgun (WGS) entry which is preliminary data.</text>
</comment>
<dbReference type="GO" id="GO:0003341">
    <property type="term" value="P:cilium movement"/>
    <property type="evidence" value="ECO:0007669"/>
    <property type="project" value="UniProtKB-ARBA"/>
</dbReference>
<dbReference type="FunFam" id="3.20.180.20:FF:000003">
    <property type="entry name" value="Dynein heavy chain 12, axonemal"/>
    <property type="match status" value="1"/>
</dbReference>
<dbReference type="GO" id="GO:0045505">
    <property type="term" value="F:dynein intermediate chain binding"/>
    <property type="evidence" value="ECO:0007669"/>
    <property type="project" value="InterPro"/>
</dbReference>
<dbReference type="Gene3D" id="1.10.8.720">
    <property type="entry name" value="Region D6 of dynein motor"/>
    <property type="match status" value="1"/>
</dbReference>
<keyword evidence="7" id="KW-0547">Nucleotide-binding</keyword>
<evidence type="ECO:0000259" key="18">
    <source>
        <dbReference type="SMART" id="SM00382"/>
    </source>
</evidence>
<keyword evidence="13" id="KW-0505">Motor protein</keyword>
<dbReference type="Gene3D" id="6.10.140.1060">
    <property type="match status" value="1"/>
</dbReference>
<dbReference type="FunFam" id="1.10.8.1220:FF:000001">
    <property type="entry name" value="Dynein axonemal heavy chain 5"/>
    <property type="match status" value="1"/>
</dbReference>
<dbReference type="InterPro" id="IPR026983">
    <property type="entry name" value="DHC"/>
</dbReference>
<evidence type="ECO:0000256" key="10">
    <source>
        <dbReference type="ARBA" id="ARBA00023017"/>
    </source>
</evidence>
<dbReference type="Pfam" id="PF12780">
    <property type="entry name" value="AAA_8"/>
    <property type="match status" value="1"/>
</dbReference>
<dbReference type="PANTHER" id="PTHR22878:SF70">
    <property type="entry name" value="DYNEIN HEAVY CHAIN 2, AXONEMAL"/>
    <property type="match status" value="1"/>
</dbReference>
<dbReference type="InterPro" id="IPR042228">
    <property type="entry name" value="Dynein_linker_3"/>
</dbReference>
<dbReference type="Pfam" id="PF17857">
    <property type="entry name" value="AAA_lid_1"/>
    <property type="match status" value="1"/>
</dbReference>
<feature type="domain" description="AAA+ ATPase" evidence="18">
    <location>
        <begin position="1971"/>
        <end position="2119"/>
    </location>
</feature>
<dbReference type="FunFam" id="1.10.8.710:FF:000004">
    <property type="entry name" value="Dynein axonemal heavy chain 6"/>
    <property type="match status" value="1"/>
</dbReference>
<dbReference type="Pfam" id="PF03028">
    <property type="entry name" value="Dynein_heavy"/>
    <property type="match status" value="1"/>
</dbReference>
<protein>
    <recommendedName>
        <fullName evidence="18">AAA+ ATPase domain-containing protein</fullName>
    </recommendedName>
</protein>
<dbReference type="PANTHER" id="PTHR22878">
    <property type="entry name" value="DYNEIN HEAVY CHAIN 6, AXONEMAL-LIKE-RELATED"/>
    <property type="match status" value="1"/>
</dbReference>
<dbReference type="FunFam" id="1.20.58.1120:FF:000005">
    <property type="entry name" value="Dynein, axonemal, heavy chain 12"/>
    <property type="match status" value="1"/>
</dbReference>
<dbReference type="FunFam" id="1.20.1270.280:FF:000001">
    <property type="entry name" value="dynein heavy chain 7, axonemal"/>
    <property type="match status" value="1"/>
</dbReference>
<organism evidence="19 21">
    <name type="scientific">Rotaria sordida</name>
    <dbReference type="NCBI Taxonomy" id="392033"/>
    <lineage>
        <taxon>Eukaryota</taxon>
        <taxon>Metazoa</taxon>
        <taxon>Spiralia</taxon>
        <taxon>Gnathifera</taxon>
        <taxon>Rotifera</taxon>
        <taxon>Eurotatoria</taxon>
        <taxon>Bdelloidea</taxon>
        <taxon>Philodinida</taxon>
        <taxon>Philodinidae</taxon>
        <taxon>Rotaria</taxon>
    </lineage>
</organism>
<keyword evidence="5" id="KW-0493">Microtubule</keyword>
<accession>A0A813V316</accession>
<dbReference type="InterPro" id="IPR041658">
    <property type="entry name" value="AAA_lid_11"/>
</dbReference>
<feature type="region of interest" description="Disordered" evidence="17">
    <location>
        <begin position="771"/>
        <end position="798"/>
    </location>
</feature>
<dbReference type="Pfam" id="PF17852">
    <property type="entry name" value="Dynein_AAA_lid"/>
    <property type="match status" value="1"/>
</dbReference>
<dbReference type="FunFam" id="1.10.287.2620:FF:000002">
    <property type="entry name" value="Dynein heavy chain 2, axonemal"/>
    <property type="match status" value="1"/>
</dbReference>
<keyword evidence="11 16" id="KW-0175">Coiled coil</keyword>
<evidence type="ECO:0000256" key="6">
    <source>
        <dbReference type="ARBA" id="ARBA00022737"/>
    </source>
</evidence>
<dbReference type="Pfam" id="PF08393">
    <property type="entry name" value="DHC_N2"/>
    <property type="match status" value="1"/>
</dbReference>
<evidence type="ECO:0000256" key="1">
    <source>
        <dbReference type="ARBA" id="ARBA00004230"/>
    </source>
</evidence>
<dbReference type="FunFam" id="1.20.920.20:FF:000006">
    <property type="entry name" value="Dynein, axonemal, heavy chain 6"/>
    <property type="match status" value="1"/>
</dbReference>
<evidence type="ECO:0000256" key="16">
    <source>
        <dbReference type="SAM" id="Coils"/>
    </source>
</evidence>
<dbReference type="CDD" id="cd00009">
    <property type="entry name" value="AAA"/>
    <property type="match status" value="1"/>
</dbReference>
<keyword evidence="4" id="KW-0963">Cytoplasm</keyword>
<dbReference type="FunFam" id="1.20.920.30:FF:000002">
    <property type="entry name" value="Dynein axonemal heavy chain 3"/>
    <property type="match status" value="1"/>
</dbReference>
<evidence type="ECO:0000313" key="19">
    <source>
        <dbReference type="EMBL" id="CAF0836530.1"/>
    </source>
</evidence>
<evidence type="ECO:0000313" key="20">
    <source>
        <dbReference type="EMBL" id="CAF3670509.1"/>
    </source>
</evidence>
<name>A0A813V316_9BILA</name>
<evidence type="ECO:0000256" key="2">
    <source>
        <dbReference type="ARBA" id="ARBA00004430"/>
    </source>
</evidence>
<dbReference type="InterPro" id="IPR041466">
    <property type="entry name" value="Dynein_AAA5_ext"/>
</dbReference>
<dbReference type="Proteomes" id="UP000663836">
    <property type="component" value="Unassembled WGS sequence"/>
</dbReference>
<reference evidence="19" key="1">
    <citation type="submission" date="2021-02" db="EMBL/GenBank/DDBJ databases">
        <authorList>
            <person name="Nowell W R."/>
        </authorList>
    </citation>
    <scope>NUCLEOTIDE SEQUENCE</scope>
</reference>
<dbReference type="SMART" id="SM00382">
    <property type="entry name" value="AAA"/>
    <property type="match status" value="3"/>
</dbReference>
<keyword evidence="14" id="KW-0206">Cytoskeleton</keyword>
<dbReference type="GO" id="GO:0031514">
    <property type="term" value="C:motile cilium"/>
    <property type="evidence" value="ECO:0007669"/>
    <property type="project" value="UniProtKB-SubCell"/>
</dbReference>
<proteinExistence type="inferred from homology"/>
<evidence type="ECO:0000256" key="13">
    <source>
        <dbReference type="ARBA" id="ARBA00023175"/>
    </source>
</evidence>
<dbReference type="Gene3D" id="1.20.140.100">
    <property type="entry name" value="Dynein heavy chain, N-terminal domain 2"/>
    <property type="match status" value="1"/>
</dbReference>
<gene>
    <name evidence="20" type="ORF">JBS370_LOCUS7503</name>
    <name evidence="19" type="ORF">ZHD862_LOCUS4150</name>
</gene>
<keyword evidence="15" id="KW-0966">Cell projection</keyword>
<dbReference type="InterPro" id="IPR004273">
    <property type="entry name" value="Dynein_heavy_D6_P-loop"/>
</dbReference>
<evidence type="ECO:0000256" key="11">
    <source>
        <dbReference type="ARBA" id="ARBA00023054"/>
    </source>
</evidence>
<keyword evidence="8" id="KW-0067">ATP-binding</keyword>
<evidence type="ECO:0000256" key="7">
    <source>
        <dbReference type="ARBA" id="ARBA00022741"/>
    </source>
</evidence>
<dbReference type="FunFam" id="3.40.50.300:FF:000362">
    <property type="entry name" value="Dynein, axonemal, heavy chain 6"/>
    <property type="match status" value="1"/>
</dbReference>
<dbReference type="Pfam" id="PF18198">
    <property type="entry name" value="AAA_lid_11"/>
    <property type="match status" value="1"/>
</dbReference>
<dbReference type="GO" id="GO:0005858">
    <property type="term" value="C:axonemal dynein complex"/>
    <property type="evidence" value="ECO:0007669"/>
    <property type="project" value="UniProtKB-ARBA"/>
</dbReference>
<evidence type="ECO:0000256" key="9">
    <source>
        <dbReference type="ARBA" id="ARBA00022846"/>
    </source>
</evidence>
<sequence>MNGKGGSPPPLSTNRKSNKVVLPQIQRHPAYFEDPYKNSILFSFKLKDRQDEMLKRIVLDHAKQQEQTALEPYGGKHRPREKSPEYPKTCLSEDRAVRTNYYYMKERVAHLPITPASDESFKHIIDRFIDKKLKEGPQMKSVIQRIVNETKVLYENSMKKSQLQHVLVAPNVKGLESEIAGPPPPDPVGCDFSSSWEESFQANRDAIKENLYIVHPTHRQVLELCNKTLSPRIMIDFKRIRSLGALDFPHLRSFVVRDIERNEDYLSSSWYPLICQIFQTGQIQGITSTPEKMNSFYNSINTLVSNQLRELLERSIDMWCSLFNPKDQDYLPIIKIDIILNEDESTMSKIDFQPNISEFINVLRYVVDKIAHSINGPNRIRIATIQSFLNGDDSIPLDTHLSQTVIDRAYKQLADIAEYYFQEPKQLLNTYEEKYNYLIDGKAQADVEKFNSENHTFDEYTQEFNRYNDIVKQIMLEPTTVEFPLIQTNSEQVKQGLVEAARKHRNTLLEKLVNDYRKECQNICAEFEAIKQRALSKPATTAELNDIIKYIDNAKGEKSLHLTQRIKEVQRQMEYLLDEYFFSEEDIRLNADTLLWPRNIGPIFDTNDEITQQIRGKNEQVLMEKRERLLADLQKMQRRVDDFADNGELPMMGDYVVEVKLVQKKIVEVENEIEWINQEEAQFRMAKTDYPQLDAIKTAVDPYYRLFTTVRKWQVAEKKWTDGSFLDLNSEKVEAEVEEYSREIFKIKKQFTNLVKKKKLELANKVMEKRKARGKKRMEDETTGETSGNEPEVIDEDERELEKLEKNDPGMLCVCTVILDQLDKFKENLPVISILCNPGIRDRHWEKMSTIFKRNLKPDTGTTLRKVLQLGLEPYMEQFEQVSAGASKEFSLEKALRKMQDDWEPVMFNTSKYKETGLTILSSVDDIQTILDDHIVKTQTMKGSPFIKPFEEEIKAWEARLLLIQAIIDVWLKVQANWLYLDPIFSSEDINQQMPEEGRLFSTVDRNYKDIMRHLDKDQHVCTLHKSNHCIFQKTRAKRSIEVMAATGLSGLLDKLHDSHNLLEKINKGLNAYLEKKRLFFPRFFFLSNDEMLEILSETKDPTRVQPHLKKLFEGIAKLDFDAKVDIHAMMSSEGEKIKFIRSISTSETKGAVEKWLIQVEDVMLKSIRHVIEQAYVAYPNEYRSEWVTNWPGQVVLCVSQIYWTSEVQEALATGVKGLSEYFSKLEIQLGDIVELVRGKLNKQTRITLEALVVIDVHAKDTVKDLVNKQVQSENDFNWLAQLRYYWEESDCRVRITNAAVKYCYEYLGNTPRLVITPLTDRCYRTLVGAFHLNLNGAPEGPAGTGKTETTKDLAKALAVQCVVFNCSDTMDYKGMGKFFKGLASSGAWACFDEFNRIDLEVLSVIAQQILQIIQAIQAKVEKFDFEGTEIRLNANCYVCITMNPGYAGRSELPDNLKVLFRPVAMMVPDYGLISEISLYSYGFMKARPLSVKIVTVYKLCSEQLSSQYHYDYGMRAVKSVLWAAGALKQKYPTEDEDILILRSIIDVNLPKFLAHDIPLFNGIISDLFPGITLPKPDYETINSNMIEICQNKNLQPTAAFMTKVTQTYEMMLVRHGFMLVGEPFAGKSMVLQVLAETLSLMNTKGVADELKVQYKVINPKAVTIGQLYGNFDLVSHEWNDGVLANTFRDFAMTENPDRKWVIFDGPVDAVWIENMNTVLDDNKKLCLTSGEIIQMSNVMSMIFEVMDLSQASPATVSRCGMIYLEPRVLGWRPLIESWIHGEIAEPLKMYKNEILALFDFLVPQCIDHVRHVTKEVNPTGDSSLVRSMMNWTNMCMGEALKDEEEPEKNKNVRSWLIYTIQWACIWSIGATGDTDSRIKFDAFFRDLLRGKFEPIPDLFQGKFDLQLPEKGLVHDYYFAYKNRGDWFPWENLMRAAEGAATISMKNIRRYIVPTVDTTRVNYMLDLVIPSKRPILFVGPTGTGKSAYVQNYLMNKIDKEQYMAFFINFSAQTSNNQVQDIIMSRLDRRRKGTFGPPMMKKAVFFVDDMNMPQKDKYGAQGPIELLRQFMDHRHWYDRKDTAKIILEDIQFVSAMGPPGGGRNVVTPRFIRHFMTIAINPFTDETLTKIFTTLFSVYIKGQEFTSDYLTIGNQIVQSTLQVYNAAAVSLLPTPAKSHYIFNLRDFSRVILGCCLIRKSEVESKRTFIRLWVHETMRVFYDRLIDDKDRTWLVEAVKICVKDIFKESFDAVFEHLANSGRGGGKVSEEDLRSLLFGDFLRPDLDVEERFYEEVKVIDTMYSIVEKAVEEYNSTHKTKMTLVVFRYLLEHLSRICRILRLPGGNALLVGVGGSGRQSLTRLAAAMANYDVHQPEITKNYGVVEFREDCKKVMKMAGAQNKPTVFLLTDSQIKDERFLEDIDSLLNTGEVPNLFAADERGEIMEAVAGQAAASQTDGDKGADFGPLALFQFFVNRVRDNLHIVLAFSPIGDAFRSRLRQFPSLINCCTLDWFQAWPEDALERVAKKYLEQVDINESEKEACVDIVKYFHTSTQRLSEKFYSKLQRYNYVTPTSYLQAISGFKMLITQKQNEIMAAKKRYVKGLEQLAFAETQVGKMRTELEALQPQLQESAKQTAAMLVDIEIQSRQAGETREVVVAEEAVVNAKAIDANKLKEECEHDLSAAMPALEAAINALDTLKPADITEIRTMQQPPSTVRKVLASVCVLTNRQPDRKPDPNNPGKKIIDFWGPAKKALGEMDFINQLKTFDKDHIPSEVMKKLRDEYLTDADLEPKRVMQASVAAHGLILFVRAMDVYDRIAKEVAPKKVKLEEVDKEVRELEATLAEKRAQLAQVENRLRKLQQDLDSAQKRKEQLEFEVDLCAKKLVRAQKLIGGLGGEKSRWTAAAENLQKIYDNLLGDVLVSSGVIGYLGAFTSAFRDEATHSWITLCKKKKLPCSDAEKYSLADTLGEPIKIQAWNINGLPKDAFSVDNAVTIQNSNRWPLMIDPQNQANRWIKNSHAQQNLKVVKLTDNDFMRQLDNCIQLGLPLLIENVGEDLDPSLEPILLKQVFKQGGVEMIRLGDKVIEYSKDFKLFITTKLRNPHYLPEISTKVTLLNFMITSEGLQDQLLGIVVAKERPELEEERQALIITQAENQRSLKEAEDKILYTLSSSEGNILEDEAAIQTLDSSKLISDEISKKQKVAEETAKKIEASRQDYKPIAEYSAILFFCLNDLPNIDPMYQYSLQWFINLYMNSINDSLKSKILARRLKNLQEHFTYNLYTNVCRSLFEKDKLLFSFVLCTSIMLAQKEMDKAEYLFFLTGGIGLENKHKNPGQGWLSDKSWDELCRLSDLPKFTGLRESFESNIEIFKSIYDAKDPMTVELPSPWNEKLDQFQKMTIVRVIRPDKVVQMVIEFVKKNLGQKFVEPPPFDLAKSFSDSHALAPIVFILSPGADPMGQLVKIAKDKGFFEKKFHYISLGQGQGPFASAMIQRAQNDGGWVCLQNCHLAVSWMQTLEKICEDFSAENTNSEFRLWLTSYPSPKFPVTILQNGVKLTNEPPTGLRMNMLQSYLNAPICEPAFFNKVDEGKDAVWERLLFGLCFFHALAQERRKFGPQGFNIPYGFNESDLLISVRQLQMFINEYAEVPYDAIRYMAGELTDDWDRRCLSTILIDFYNPQVAEIPKHKLSPSGLYYVPPKGTYDEYVEFIKNLPLTQHPEVFGMHENVDISKDLQATRLLFDSILLTMGSTSAEGGDTDKKLNDIANDILSKLPNNFNLEEAMKKYPTQYDESMNTVLVQEMERFNKLMSVIRTSLQNVIKAIKGLVVMNVELESLTNSLMIGKQPEMWIKQSYPSLKSLGSYYNDLLERIKFLRTWYDTGKPAVYWISGFYFTQAFLTGVKQNFARKYTIPIDLLTFEFQVLKITKSDTAPNDGAYIGGLFLDGARWNQETCLLDEQFPKILYDPIPIIWVKPVKTNELNIQDTYECPVYKTSERRGVLSTTGHSTNFVMPVYLPTNQQPQHWIKRGVALLCQLDD</sequence>
<dbReference type="InterPro" id="IPR027417">
    <property type="entry name" value="P-loop_NTPase"/>
</dbReference>
<dbReference type="InterPro" id="IPR035699">
    <property type="entry name" value="AAA_6"/>
</dbReference>
<dbReference type="Gene3D" id="1.10.8.1220">
    <property type="match status" value="1"/>
</dbReference>
<dbReference type="Gene3D" id="1.20.920.30">
    <property type="match status" value="1"/>
</dbReference>
<dbReference type="FunFam" id="1.10.8.720:FF:000001">
    <property type="entry name" value="dynein heavy chain 7, axonemal"/>
    <property type="match status" value="1"/>
</dbReference>
<dbReference type="InterPro" id="IPR042219">
    <property type="entry name" value="AAA_lid_11_sf"/>
</dbReference>
<dbReference type="FunFam" id="3.10.490.20:FF:000001">
    <property type="entry name" value="dynein heavy chain 7, axonemal"/>
    <property type="match status" value="1"/>
</dbReference>
<dbReference type="GO" id="GO:0008569">
    <property type="term" value="F:minus-end-directed microtubule motor activity"/>
    <property type="evidence" value="ECO:0007669"/>
    <property type="project" value="InterPro"/>
</dbReference>
<dbReference type="Gene3D" id="1.20.920.20">
    <property type="match status" value="1"/>
</dbReference>
<dbReference type="InterPro" id="IPR043160">
    <property type="entry name" value="Dynein_C_barrel"/>
</dbReference>
<evidence type="ECO:0000256" key="12">
    <source>
        <dbReference type="ARBA" id="ARBA00023069"/>
    </source>
</evidence>
<dbReference type="Pfam" id="PF18199">
    <property type="entry name" value="Dynein_C"/>
    <property type="match status" value="1"/>
</dbReference>
<feature type="domain" description="AAA+ ATPase" evidence="18">
    <location>
        <begin position="1614"/>
        <end position="1753"/>
    </location>
</feature>
<keyword evidence="10" id="KW-0243">Dynein</keyword>
<dbReference type="GO" id="GO:0005524">
    <property type="term" value="F:ATP binding"/>
    <property type="evidence" value="ECO:0007669"/>
    <property type="project" value="UniProtKB-KW"/>
</dbReference>
<evidence type="ECO:0000256" key="8">
    <source>
        <dbReference type="ARBA" id="ARBA00022840"/>
    </source>
</evidence>
<comment type="similarity">
    <text evidence="3">Belongs to the dynein heavy chain family.</text>
</comment>
<dbReference type="Gene3D" id="1.20.1270.280">
    <property type="match status" value="1"/>
</dbReference>
<dbReference type="FunFam" id="3.40.50.300:FF:001328">
    <property type="entry name" value="Dynein heavy chain 6, axonemal"/>
    <property type="match status" value="1"/>
</dbReference>
<dbReference type="FunFam" id="3.40.50.300:FF:000223">
    <property type="entry name" value="Dynein heavy chain 3, axonemal"/>
    <property type="match status" value="1"/>
</dbReference>
<dbReference type="InterPro" id="IPR003593">
    <property type="entry name" value="AAA+_ATPase"/>
</dbReference>
<comment type="subcellular location">
    <subcellularLocation>
        <location evidence="1">Cell projection</location>
        <location evidence="1">Cilium</location>
        <location evidence="1">Flagellum</location>
    </subcellularLocation>
    <subcellularLocation>
        <location evidence="2">Cytoplasm</location>
        <location evidence="2">Cytoskeleton</location>
        <location evidence="2">Cilium axoneme</location>
    </subcellularLocation>
</comment>
<dbReference type="EMBL" id="CAJNOT010000097">
    <property type="protein sequence ID" value="CAF0836530.1"/>
    <property type="molecule type" value="Genomic_DNA"/>
</dbReference>
<dbReference type="GO" id="GO:0005874">
    <property type="term" value="C:microtubule"/>
    <property type="evidence" value="ECO:0007669"/>
    <property type="project" value="UniProtKB-KW"/>
</dbReference>
<dbReference type="Gene3D" id="3.40.50.300">
    <property type="entry name" value="P-loop containing nucleotide triphosphate hydrolases"/>
    <property type="match status" value="5"/>
</dbReference>
<dbReference type="FunFam" id="3.40.50.300:FF:002141">
    <property type="entry name" value="Dynein heavy chain"/>
    <property type="match status" value="1"/>
</dbReference>
<evidence type="ECO:0000256" key="17">
    <source>
        <dbReference type="SAM" id="MobiDB-lite"/>
    </source>
</evidence>
<dbReference type="Proteomes" id="UP000663864">
    <property type="component" value="Unassembled WGS sequence"/>
</dbReference>
<dbReference type="EMBL" id="CAJOBD010000448">
    <property type="protein sequence ID" value="CAF3670509.1"/>
    <property type="molecule type" value="Genomic_DNA"/>
</dbReference>
<evidence type="ECO:0000256" key="4">
    <source>
        <dbReference type="ARBA" id="ARBA00022490"/>
    </source>
</evidence>
<evidence type="ECO:0000256" key="5">
    <source>
        <dbReference type="ARBA" id="ARBA00022701"/>
    </source>
</evidence>
<dbReference type="Pfam" id="PF12781">
    <property type="entry name" value="AAA_9"/>
    <property type="match status" value="1"/>
</dbReference>
<dbReference type="Gene3D" id="1.10.472.130">
    <property type="match status" value="1"/>
</dbReference>
<dbReference type="SUPFAM" id="SSF52540">
    <property type="entry name" value="P-loop containing nucleoside triphosphate hydrolases"/>
    <property type="match status" value="4"/>
</dbReference>
<dbReference type="InterPro" id="IPR035706">
    <property type="entry name" value="AAA_9"/>
</dbReference>
<evidence type="ECO:0000256" key="3">
    <source>
        <dbReference type="ARBA" id="ARBA00008887"/>
    </source>
</evidence>
<dbReference type="Gene3D" id="3.20.180.20">
    <property type="entry name" value="Dynein heavy chain, N-terminal domain 2"/>
    <property type="match status" value="1"/>
</dbReference>
<dbReference type="FunFam" id="1.20.140.100:FF:000004">
    <property type="entry name" value="Dynein axonemal heavy chain 6"/>
    <property type="match status" value="1"/>
</dbReference>
<dbReference type="InterPro" id="IPR041228">
    <property type="entry name" value="Dynein_C"/>
</dbReference>
<keyword evidence="12" id="KW-0969">Cilium</keyword>